<keyword evidence="2" id="KW-0808">Transferase</keyword>
<keyword evidence="3" id="KW-1185">Reference proteome</keyword>
<sequence>MVLRPTRTPPSPAPTRDPQCIRSRFAHLVPEACPTPRVDLAQRDCRIRRIIPAHRSDRAGAAGIGEPVAQGRRSLAARSRGPVVNRPTRESRAGQAYLDLQNLARRNRRPTDELLALYTLEGFLDRLSHSADADRFVLKGGTLLAAYDLRRPTRDVDLQAIASPMTPIWSSTVFRRLLEARSMTDWSSR</sequence>
<gene>
    <name evidence="2" type="ORF">F1D05_16440</name>
</gene>
<dbReference type="InterPro" id="IPR014942">
    <property type="entry name" value="AbiEii"/>
</dbReference>
<protein>
    <submittedName>
        <fullName evidence="2">Nucleotidyl transferase AbiEii/AbiGii toxin family protein</fullName>
    </submittedName>
</protein>
<proteinExistence type="predicted"/>
<dbReference type="GO" id="GO:0016740">
    <property type="term" value="F:transferase activity"/>
    <property type="evidence" value="ECO:0007669"/>
    <property type="project" value="UniProtKB-KW"/>
</dbReference>
<feature type="region of interest" description="Disordered" evidence="1">
    <location>
        <begin position="71"/>
        <end position="90"/>
    </location>
</feature>
<dbReference type="AlphaFoldDB" id="A0A7G6WYZ7"/>
<name>A0A7G6WYZ7_9ACTN</name>
<dbReference type="EMBL" id="CP043661">
    <property type="protein sequence ID" value="QNE19212.1"/>
    <property type="molecule type" value="Genomic_DNA"/>
</dbReference>
<evidence type="ECO:0000256" key="1">
    <source>
        <dbReference type="SAM" id="MobiDB-lite"/>
    </source>
</evidence>
<reference evidence="3" key="1">
    <citation type="submission" date="2019-09" db="EMBL/GenBank/DDBJ databases">
        <title>Antimicrobial potential of Antarctic Bacteria.</title>
        <authorList>
            <person name="Benaud N."/>
            <person name="Edwards R.J."/>
            <person name="Ferrari B.C."/>
        </authorList>
    </citation>
    <scope>NUCLEOTIDE SEQUENCE [LARGE SCALE GENOMIC DNA]</scope>
    <source>
        <strain evidence="3">SPB151</strain>
    </source>
</reference>
<evidence type="ECO:0000313" key="3">
    <source>
        <dbReference type="Proteomes" id="UP000515563"/>
    </source>
</evidence>
<dbReference type="KEGG" id="kqi:F1D05_16440"/>
<dbReference type="Proteomes" id="UP000515563">
    <property type="component" value="Chromosome"/>
</dbReference>
<evidence type="ECO:0000313" key="2">
    <source>
        <dbReference type="EMBL" id="QNE19212.1"/>
    </source>
</evidence>
<accession>A0A7G6WYZ7</accession>
<organism evidence="2 3">
    <name type="scientific">Kribbella qitaiheensis</name>
    <dbReference type="NCBI Taxonomy" id="1544730"/>
    <lineage>
        <taxon>Bacteria</taxon>
        <taxon>Bacillati</taxon>
        <taxon>Actinomycetota</taxon>
        <taxon>Actinomycetes</taxon>
        <taxon>Propionibacteriales</taxon>
        <taxon>Kribbellaceae</taxon>
        <taxon>Kribbella</taxon>
    </lineage>
</organism>
<dbReference type="Pfam" id="PF08843">
    <property type="entry name" value="AbiEii"/>
    <property type="match status" value="1"/>
</dbReference>
<reference evidence="2 3" key="2">
    <citation type="journal article" date="2020" name="Microbiol. Resour. Announc.">
        <title>Antarctic desert soil bacteria exhibit high novel natural product potential, evaluated through long-read genome sequencing and comparative genomics.</title>
        <authorList>
            <person name="Benaud N."/>
            <person name="Edwards R.J."/>
            <person name="Amos T.G."/>
            <person name="D'Agostino P.M."/>
            <person name="Gutierrez-Chavez C."/>
            <person name="Montgomery K."/>
            <person name="Nicetic I."/>
            <person name="Ferrari B.C."/>
        </authorList>
    </citation>
    <scope>NUCLEOTIDE SEQUENCE [LARGE SCALE GENOMIC DNA]</scope>
    <source>
        <strain evidence="2 3">SPB151</strain>
    </source>
</reference>